<dbReference type="InterPro" id="IPR004378">
    <property type="entry name" value="F420H2_quin_Rdtase"/>
</dbReference>
<gene>
    <name evidence="3" type="ORF">EYC98_15700</name>
</gene>
<proteinExistence type="inferred from homology"/>
<comment type="catalytic activity">
    <reaction evidence="2">
        <text>oxidized coenzyme F420-(gamma-L-Glu)(n) + a quinol + H(+) = reduced coenzyme F420-(gamma-L-Glu)(n) + a quinone</text>
        <dbReference type="Rhea" id="RHEA:39663"/>
        <dbReference type="Rhea" id="RHEA-COMP:12939"/>
        <dbReference type="Rhea" id="RHEA-COMP:14378"/>
        <dbReference type="ChEBI" id="CHEBI:15378"/>
        <dbReference type="ChEBI" id="CHEBI:24646"/>
        <dbReference type="ChEBI" id="CHEBI:132124"/>
        <dbReference type="ChEBI" id="CHEBI:133980"/>
        <dbReference type="ChEBI" id="CHEBI:139511"/>
    </reaction>
</comment>
<keyword evidence="4" id="KW-1185">Reference proteome</keyword>
<accession>A0ABT3TLU2</accession>
<dbReference type="RefSeq" id="WP_279246332.1">
    <property type="nucleotide sequence ID" value="NZ_SHNN01000003.1"/>
</dbReference>
<comment type="similarity">
    <text evidence="1">Belongs to the F420H(2)-dependent quinone reductase family.</text>
</comment>
<dbReference type="Gene3D" id="2.30.110.10">
    <property type="entry name" value="Electron Transport, Fmn-binding Protein, Chain A"/>
    <property type="match status" value="1"/>
</dbReference>
<evidence type="ECO:0000256" key="1">
    <source>
        <dbReference type="ARBA" id="ARBA00008710"/>
    </source>
</evidence>
<dbReference type="NCBIfam" id="TIGR00026">
    <property type="entry name" value="hi_GC_TIGR00026"/>
    <property type="match status" value="1"/>
</dbReference>
<dbReference type="EMBL" id="SHNN01000003">
    <property type="protein sequence ID" value="MCX2982307.1"/>
    <property type="molecule type" value="Genomic_DNA"/>
</dbReference>
<dbReference type="Proteomes" id="UP001143362">
    <property type="component" value="Unassembled WGS sequence"/>
</dbReference>
<dbReference type="InterPro" id="IPR012349">
    <property type="entry name" value="Split_barrel_FMN-bd"/>
</dbReference>
<sequence length="155" mass="17442">MSQADSSTVELGKPPPKGVLKIFTRINVWVYRLSGGKLMNKLGGDPICLVTMTGARSGKRRTIPLMYVPYGDTILLVASQGGMPRHPVWYNNLVANPDVTIEEGGLLRKLRAREVAGEERAQLWPVCVEHYADYDLYRQRTEREIPVFICEPITQ</sequence>
<dbReference type="PANTHER" id="PTHR39428">
    <property type="entry name" value="F420H(2)-DEPENDENT QUINONE REDUCTASE RV1261C"/>
    <property type="match status" value="1"/>
</dbReference>
<evidence type="ECO:0000256" key="2">
    <source>
        <dbReference type="ARBA" id="ARBA00049106"/>
    </source>
</evidence>
<evidence type="ECO:0000313" key="4">
    <source>
        <dbReference type="Proteomes" id="UP001143362"/>
    </source>
</evidence>
<evidence type="ECO:0000313" key="3">
    <source>
        <dbReference type="EMBL" id="MCX2982307.1"/>
    </source>
</evidence>
<protein>
    <submittedName>
        <fullName evidence="3">Nitroreductase family deazaflavin-dependent oxidoreductase</fullName>
    </submittedName>
</protein>
<dbReference type="PANTHER" id="PTHR39428:SF3">
    <property type="entry name" value="DEAZAFLAVIN-DEPENDENT NITROREDUCTASE"/>
    <property type="match status" value="1"/>
</dbReference>
<reference evidence="3" key="1">
    <citation type="submission" date="2019-02" db="EMBL/GenBank/DDBJ databases">
        <authorList>
            <person name="Li S.-H."/>
        </authorList>
    </citation>
    <scope>NUCLEOTIDE SEQUENCE</scope>
    <source>
        <strain evidence="3">IMCC14734</strain>
    </source>
</reference>
<comment type="caution">
    <text evidence="3">The sequence shown here is derived from an EMBL/GenBank/DDBJ whole genome shotgun (WGS) entry which is preliminary data.</text>
</comment>
<dbReference type="Pfam" id="PF04075">
    <property type="entry name" value="F420H2_quin_red"/>
    <property type="match status" value="1"/>
</dbReference>
<organism evidence="3 4">
    <name type="scientific">Candidatus Litorirhabdus singularis</name>
    <dbReference type="NCBI Taxonomy" id="2518993"/>
    <lineage>
        <taxon>Bacteria</taxon>
        <taxon>Pseudomonadati</taxon>
        <taxon>Pseudomonadota</taxon>
        <taxon>Gammaproteobacteria</taxon>
        <taxon>Cellvibrionales</taxon>
        <taxon>Halieaceae</taxon>
        <taxon>Candidatus Litorirhabdus</taxon>
    </lineage>
</organism>
<name>A0ABT3TLU2_9GAMM</name>